<dbReference type="Pfam" id="PF04082">
    <property type="entry name" value="Fungal_trans"/>
    <property type="match status" value="1"/>
</dbReference>
<feature type="region of interest" description="Disordered" evidence="6">
    <location>
        <begin position="40"/>
        <end position="71"/>
    </location>
</feature>
<evidence type="ECO:0000259" key="7">
    <source>
        <dbReference type="SMART" id="SM00906"/>
    </source>
</evidence>
<evidence type="ECO:0000256" key="1">
    <source>
        <dbReference type="ARBA" id="ARBA00004123"/>
    </source>
</evidence>
<dbReference type="AlphaFoldDB" id="A0AA35MGR0"/>
<gene>
    <name evidence="8" type="ORF">CCHLO57077_00018808</name>
</gene>
<feature type="domain" description="Xylanolytic transcriptional activator regulatory" evidence="7">
    <location>
        <begin position="197"/>
        <end position="291"/>
    </location>
</feature>
<dbReference type="Proteomes" id="UP001160390">
    <property type="component" value="Unassembled WGS sequence"/>
</dbReference>
<dbReference type="EMBL" id="CABFNP030001267">
    <property type="protein sequence ID" value="CAI6095856.1"/>
    <property type="molecule type" value="Genomic_DNA"/>
</dbReference>
<dbReference type="GO" id="GO:0005634">
    <property type="term" value="C:nucleus"/>
    <property type="evidence" value="ECO:0007669"/>
    <property type="project" value="UniProtKB-SubCell"/>
</dbReference>
<dbReference type="PANTHER" id="PTHR47338">
    <property type="entry name" value="ZN(II)2CYS6 TRANSCRIPTION FACTOR (EUROFUNG)-RELATED"/>
    <property type="match status" value="1"/>
</dbReference>
<keyword evidence="2" id="KW-0479">Metal-binding</keyword>
<comment type="caution">
    <text evidence="8">The sequence shown here is derived from an EMBL/GenBank/DDBJ whole genome shotgun (WGS) entry which is preliminary data.</text>
</comment>
<reference evidence="8" key="1">
    <citation type="submission" date="2023-01" db="EMBL/GenBank/DDBJ databases">
        <authorList>
            <person name="Piombo E."/>
        </authorList>
    </citation>
    <scope>NUCLEOTIDE SEQUENCE</scope>
</reference>
<keyword evidence="9" id="KW-1185">Reference proteome</keyword>
<keyword evidence="4" id="KW-0804">Transcription</keyword>
<dbReference type="SMART" id="SM00906">
    <property type="entry name" value="Fungal_trans"/>
    <property type="match status" value="1"/>
</dbReference>
<evidence type="ECO:0000256" key="3">
    <source>
        <dbReference type="ARBA" id="ARBA00023015"/>
    </source>
</evidence>
<sequence>MRSKCVHDLNNPYCRSCRLSGVDPKECVYPVRGEPDIDREFRHPRVRDTKIKASNRRQSAKGKGDTSNTSRTHITIAELADTCELPPTEELVEAVGCFCNHSFQLSFISKDEFCSNLRDNPGSIDSFLLMSILAVSARLSSLAVERYESGNTASLVYLERTSAMSIDQIRQGPSLERCQALCLLSIAQHCHGFEKESYINLGIAIRMASWLQLHKEETFQVDTPSPQAIRTAEAARRTLVRLLSLTKQQSGANNLTWMLFCQEILVTRGTSILFLSPRDITTLLPCSEHDFSHGQDSSTRASLINRFPVNRRLGPSLDQGQSLFASSVQIFYIWGTIQRKLAHYKQRPWQGGFDHEVEHIKQRLKHWESGLPENHTWSMLMLQEHQTHGHDLVCLPYYEDRIAFMVDLLAYLKVNMMLRLCNIAVRQPWVEEIIHCDPAKAQQEPYIVTSLELYKEVYMLFLQINNLFSSKLTSKCGEDQIFALCVYTCGLLSAYLCKYPLICQDRSIIDQGPRMLTTILSIFEERIDIWPQAARWKDELSSIQYYPASSVEKKAQVQACTVNQLDGPTTSGIETAHLPPAATIQYSTSIQEMASSKKNHSSHLVSVSCRDDLRHLYQGCPYPQANGLPQSRTLSQSPRYTMNSQEYDTASQIDDRISSNPYSAHPLISTTPRHDPSYTDAQISILGPQRVPLYPGHSDVAVSKYTDFESGVPARLVHSRNWAA</sequence>
<dbReference type="InterPro" id="IPR050815">
    <property type="entry name" value="TF_fung"/>
</dbReference>
<evidence type="ECO:0000256" key="4">
    <source>
        <dbReference type="ARBA" id="ARBA00023163"/>
    </source>
</evidence>
<proteinExistence type="predicted"/>
<keyword evidence="3" id="KW-0805">Transcription regulation</keyword>
<keyword evidence="5" id="KW-0539">Nucleus</keyword>
<evidence type="ECO:0000256" key="5">
    <source>
        <dbReference type="ARBA" id="ARBA00023242"/>
    </source>
</evidence>
<accession>A0AA35MGR0</accession>
<dbReference type="CDD" id="cd12148">
    <property type="entry name" value="fungal_TF_MHR"/>
    <property type="match status" value="1"/>
</dbReference>
<dbReference type="GO" id="GO:0006351">
    <property type="term" value="P:DNA-templated transcription"/>
    <property type="evidence" value="ECO:0007669"/>
    <property type="project" value="InterPro"/>
</dbReference>
<organism evidence="8 9">
    <name type="scientific">Clonostachys chloroleuca</name>
    <dbReference type="NCBI Taxonomy" id="1926264"/>
    <lineage>
        <taxon>Eukaryota</taxon>
        <taxon>Fungi</taxon>
        <taxon>Dikarya</taxon>
        <taxon>Ascomycota</taxon>
        <taxon>Pezizomycotina</taxon>
        <taxon>Sordariomycetes</taxon>
        <taxon>Hypocreomycetidae</taxon>
        <taxon>Hypocreales</taxon>
        <taxon>Bionectriaceae</taxon>
        <taxon>Clonostachys</taxon>
    </lineage>
</organism>
<evidence type="ECO:0000313" key="9">
    <source>
        <dbReference type="Proteomes" id="UP001160390"/>
    </source>
</evidence>
<feature type="non-terminal residue" evidence="8">
    <location>
        <position position="724"/>
    </location>
</feature>
<name>A0AA35MGR0_9HYPO</name>
<dbReference type="InterPro" id="IPR007219">
    <property type="entry name" value="XnlR_reg_dom"/>
</dbReference>
<dbReference type="GO" id="GO:0003677">
    <property type="term" value="F:DNA binding"/>
    <property type="evidence" value="ECO:0007669"/>
    <property type="project" value="InterPro"/>
</dbReference>
<comment type="subcellular location">
    <subcellularLocation>
        <location evidence="1">Nucleus</location>
    </subcellularLocation>
</comment>
<evidence type="ECO:0000256" key="6">
    <source>
        <dbReference type="SAM" id="MobiDB-lite"/>
    </source>
</evidence>
<feature type="compositionally biased region" description="Basic and acidic residues" evidence="6">
    <location>
        <begin position="40"/>
        <end position="51"/>
    </location>
</feature>
<dbReference type="GO" id="GO:0008270">
    <property type="term" value="F:zinc ion binding"/>
    <property type="evidence" value="ECO:0007669"/>
    <property type="project" value="InterPro"/>
</dbReference>
<dbReference type="PANTHER" id="PTHR47338:SF5">
    <property type="entry name" value="ZN(II)2CYS6 TRANSCRIPTION FACTOR (EUROFUNG)"/>
    <property type="match status" value="1"/>
</dbReference>
<evidence type="ECO:0000313" key="8">
    <source>
        <dbReference type="EMBL" id="CAI6095856.1"/>
    </source>
</evidence>
<dbReference type="GO" id="GO:0000981">
    <property type="term" value="F:DNA-binding transcription factor activity, RNA polymerase II-specific"/>
    <property type="evidence" value="ECO:0007669"/>
    <property type="project" value="InterPro"/>
</dbReference>
<protein>
    <recommendedName>
        <fullName evidence="7">Xylanolytic transcriptional activator regulatory domain-containing protein</fullName>
    </recommendedName>
</protein>
<evidence type="ECO:0000256" key="2">
    <source>
        <dbReference type="ARBA" id="ARBA00022723"/>
    </source>
</evidence>